<dbReference type="Proteomes" id="UP001283361">
    <property type="component" value="Unassembled WGS sequence"/>
</dbReference>
<comment type="caution">
    <text evidence="5">The sequence shown here is derived from an EMBL/GenBank/DDBJ whole genome shotgun (WGS) entry which is preliminary data.</text>
</comment>
<dbReference type="AlphaFoldDB" id="A0AAE1D1X8"/>
<protein>
    <recommendedName>
        <fullName evidence="4">SOCS box domain-containing protein</fullName>
    </recommendedName>
</protein>
<dbReference type="Gene3D" id="1.25.40.20">
    <property type="entry name" value="Ankyrin repeat-containing domain"/>
    <property type="match status" value="2"/>
</dbReference>
<dbReference type="PROSITE" id="PS50297">
    <property type="entry name" value="ANK_REP_REGION"/>
    <property type="match status" value="1"/>
</dbReference>
<dbReference type="InterPro" id="IPR002110">
    <property type="entry name" value="Ankyrin_rpt"/>
</dbReference>
<dbReference type="Pfam" id="PF12796">
    <property type="entry name" value="Ank_2"/>
    <property type="match status" value="1"/>
</dbReference>
<dbReference type="PROSITE" id="PS50088">
    <property type="entry name" value="ANK_REPEAT"/>
    <property type="match status" value="1"/>
</dbReference>
<keyword evidence="2 3" id="KW-0040">ANK repeat</keyword>
<feature type="repeat" description="ANK" evidence="3">
    <location>
        <begin position="88"/>
        <end position="120"/>
    </location>
</feature>
<evidence type="ECO:0000256" key="3">
    <source>
        <dbReference type="PROSITE-ProRule" id="PRU00023"/>
    </source>
</evidence>
<dbReference type="SMART" id="SM00969">
    <property type="entry name" value="SOCS_box"/>
    <property type="match status" value="1"/>
</dbReference>
<dbReference type="SUPFAM" id="SSF48403">
    <property type="entry name" value="Ankyrin repeat"/>
    <property type="match status" value="2"/>
</dbReference>
<feature type="domain" description="SOCS box" evidence="4">
    <location>
        <begin position="377"/>
        <end position="430"/>
    </location>
</feature>
<dbReference type="PROSITE" id="PS50225">
    <property type="entry name" value="SOCS"/>
    <property type="match status" value="1"/>
</dbReference>
<name>A0AAE1D1X8_9GAST</name>
<dbReference type="PANTHER" id="PTHR24198:SF165">
    <property type="entry name" value="ANKYRIN REPEAT-CONTAINING PROTEIN-RELATED"/>
    <property type="match status" value="1"/>
</dbReference>
<keyword evidence="1" id="KW-0677">Repeat</keyword>
<evidence type="ECO:0000313" key="6">
    <source>
        <dbReference type="Proteomes" id="UP001283361"/>
    </source>
</evidence>
<dbReference type="Pfam" id="PF00023">
    <property type="entry name" value="Ank"/>
    <property type="match status" value="1"/>
</dbReference>
<reference evidence="5" key="1">
    <citation type="journal article" date="2023" name="G3 (Bethesda)">
        <title>A reference genome for the long-term kleptoplast-retaining sea slug Elysia crispata morphotype clarki.</title>
        <authorList>
            <person name="Eastman K.E."/>
            <person name="Pendleton A.L."/>
            <person name="Shaikh M.A."/>
            <person name="Suttiyut T."/>
            <person name="Ogas R."/>
            <person name="Tomko P."/>
            <person name="Gavelis G."/>
            <person name="Widhalm J.R."/>
            <person name="Wisecaver J.H."/>
        </authorList>
    </citation>
    <scope>NUCLEOTIDE SEQUENCE</scope>
    <source>
        <strain evidence="5">ECLA1</strain>
    </source>
</reference>
<keyword evidence="6" id="KW-1185">Reference proteome</keyword>
<dbReference type="EMBL" id="JAWDGP010005762">
    <property type="protein sequence ID" value="KAK3752511.1"/>
    <property type="molecule type" value="Genomic_DNA"/>
</dbReference>
<gene>
    <name evidence="5" type="ORF">RRG08_032801</name>
</gene>
<evidence type="ECO:0000259" key="4">
    <source>
        <dbReference type="PROSITE" id="PS50225"/>
    </source>
</evidence>
<evidence type="ECO:0000313" key="5">
    <source>
        <dbReference type="EMBL" id="KAK3752511.1"/>
    </source>
</evidence>
<dbReference type="InterPro" id="IPR001496">
    <property type="entry name" value="SOCS_box"/>
</dbReference>
<evidence type="ECO:0000256" key="1">
    <source>
        <dbReference type="ARBA" id="ARBA00022737"/>
    </source>
</evidence>
<dbReference type="SMART" id="SM00248">
    <property type="entry name" value="ANK"/>
    <property type="match status" value="13"/>
</dbReference>
<sequence>MEVHRKRLAKFHDAIFNSELVTVNRLLSKGVSVNATHKGETAFTLATACIIVDQRHGYGDPDRQRARELIADAIFNDSDIDPRARSKKKRTALHEAVSMGRDDLVRRLLCLGASVDKQDVEGDTPVVLAIWEDKASCLRTIIENTYVDLNHRNKDGLSLLHLACRRLSAGAARELIKQGCAVNGKGENGESALMIAYKGWDKLEIKLLPKWLEITELLIQAGCDLNARDYQGKTLLEQMIESNCVYGVCVLAEGGCDVGLVNANGLTSVQAAICYGHHELARYLLHYGSRWEGDSQYASGGNKVHTNCPPFSIISSVMQSFKHAAFRTLKFTEELLFDLIESAHSSAYHIDLGPINEAIETNTSRQSCKARKKILREIRQNIEELAIVFSKSPLSLQHQTKVRIRDAIGATNILSKICRLPIPMGLKRFINLGVALELSRYNTTVHLHAAILENDPDKVIQAMEKGADASASMGGHRALELALHLGSDEVVSALFKHLSSQAFPRSAPSCFSDSGDTALHLVARTGRLCHVQAAVQLSRGDLSVINAQGRSPLEEAILGSIHSGIDTAEAILLHGAMELFSPKEESLVVTINFRNMGVTLLHVASAAGAFLLVSMLLKSHSCSPNCVDIFGYTPLQLAVSQGEAYRLLEVTPMRPQVQNLVLFITKTQSETGQFSQVIQILLNHGATG</sequence>
<organism evidence="5 6">
    <name type="scientific">Elysia crispata</name>
    <name type="common">lettuce slug</name>
    <dbReference type="NCBI Taxonomy" id="231223"/>
    <lineage>
        <taxon>Eukaryota</taxon>
        <taxon>Metazoa</taxon>
        <taxon>Spiralia</taxon>
        <taxon>Lophotrochozoa</taxon>
        <taxon>Mollusca</taxon>
        <taxon>Gastropoda</taxon>
        <taxon>Heterobranchia</taxon>
        <taxon>Euthyneura</taxon>
        <taxon>Panpulmonata</taxon>
        <taxon>Sacoglossa</taxon>
        <taxon>Placobranchoidea</taxon>
        <taxon>Plakobranchidae</taxon>
        <taxon>Elysia</taxon>
    </lineage>
</organism>
<dbReference type="InterPro" id="IPR036770">
    <property type="entry name" value="Ankyrin_rpt-contain_sf"/>
</dbReference>
<dbReference type="Pfam" id="PF07525">
    <property type="entry name" value="SOCS_box"/>
    <property type="match status" value="1"/>
</dbReference>
<proteinExistence type="predicted"/>
<dbReference type="CDD" id="cd03587">
    <property type="entry name" value="SOCS"/>
    <property type="match status" value="1"/>
</dbReference>
<evidence type="ECO:0000256" key="2">
    <source>
        <dbReference type="ARBA" id="ARBA00023043"/>
    </source>
</evidence>
<accession>A0AAE1D1X8</accession>
<dbReference type="PANTHER" id="PTHR24198">
    <property type="entry name" value="ANKYRIN REPEAT AND PROTEIN KINASE DOMAIN-CONTAINING PROTEIN"/>
    <property type="match status" value="1"/>
</dbReference>